<name>A0A8J2NUB6_9HEXA</name>
<feature type="non-terminal residue" evidence="1">
    <location>
        <position position="1"/>
    </location>
</feature>
<evidence type="ECO:0000313" key="1">
    <source>
        <dbReference type="EMBL" id="CAG7698178.1"/>
    </source>
</evidence>
<proteinExistence type="predicted"/>
<dbReference type="Proteomes" id="UP000708208">
    <property type="component" value="Unassembled WGS sequence"/>
</dbReference>
<keyword evidence="2" id="KW-1185">Reference proteome</keyword>
<dbReference type="OrthoDB" id="6475849at2759"/>
<sequence>RGLKPLVKLLQKYGGWPLIERKTWNPSNFNLPNVMSDIKQNLAMGVLLELAIEPDLKDAEKNVISVRGKVNETNRVK</sequence>
<dbReference type="AlphaFoldDB" id="A0A8J2NUB6"/>
<reference evidence="1" key="1">
    <citation type="submission" date="2021-06" db="EMBL/GenBank/DDBJ databases">
        <authorList>
            <person name="Hodson N. C."/>
            <person name="Mongue J. A."/>
            <person name="Jaron S. K."/>
        </authorList>
    </citation>
    <scope>NUCLEOTIDE SEQUENCE</scope>
</reference>
<dbReference type="EMBL" id="CAJVCH010025209">
    <property type="protein sequence ID" value="CAG7698178.1"/>
    <property type="molecule type" value="Genomic_DNA"/>
</dbReference>
<protein>
    <submittedName>
        <fullName evidence="1">Uncharacterized protein</fullName>
    </submittedName>
</protein>
<gene>
    <name evidence="1" type="ORF">AFUS01_LOCUS4075</name>
</gene>
<comment type="caution">
    <text evidence="1">The sequence shown here is derived from an EMBL/GenBank/DDBJ whole genome shotgun (WGS) entry which is preliminary data.</text>
</comment>
<evidence type="ECO:0000313" key="2">
    <source>
        <dbReference type="Proteomes" id="UP000708208"/>
    </source>
</evidence>
<organism evidence="1 2">
    <name type="scientific">Allacma fusca</name>
    <dbReference type="NCBI Taxonomy" id="39272"/>
    <lineage>
        <taxon>Eukaryota</taxon>
        <taxon>Metazoa</taxon>
        <taxon>Ecdysozoa</taxon>
        <taxon>Arthropoda</taxon>
        <taxon>Hexapoda</taxon>
        <taxon>Collembola</taxon>
        <taxon>Symphypleona</taxon>
        <taxon>Sminthuridae</taxon>
        <taxon>Allacma</taxon>
    </lineage>
</organism>
<accession>A0A8J2NUB6</accession>